<evidence type="ECO:0000313" key="2">
    <source>
        <dbReference type="EMBL" id="PKH41965.1"/>
    </source>
</evidence>
<name>A0A1I0ZP85_9ACTN</name>
<dbReference type="AlphaFoldDB" id="A0A1I0ZP85"/>
<dbReference type="Proteomes" id="UP000199113">
    <property type="component" value="Unassembled WGS sequence"/>
</dbReference>
<gene>
    <name evidence="2" type="ORF">CXG46_08980</name>
    <name evidence="3" type="ORF">SAMN05192575_10632</name>
</gene>
<dbReference type="EMBL" id="PJBV01000014">
    <property type="protein sequence ID" value="PKH41965.1"/>
    <property type="molecule type" value="Genomic_DNA"/>
</dbReference>
<accession>A0A1I0ZP85</accession>
<evidence type="ECO:0000313" key="5">
    <source>
        <dbReference type="Proteomes" id="UP000233565"/>
    </source>
</evidence>
<dbReference type="InterPro" id="IPR021425">
    <property type="entry name" value="DUF3072"/>
</dbReference>
<feature type="region of interest" description="Disordered" evidence="1">
    <location>
        <begin position="57"/>
        <end position="82"/>
    </location>
</feature>
<reference evidence="2 5" key="2">
    <citation type="submission" date="2017-12" db="EMBL/GenBank/DDBJ databases">
        <title>Pharmacopeia of the Arctic Ocean.</title>
        <authorList>
            <person name="Collins E."/>
            <person name="Ducluzeau A.-L."/>
        </authorList>
    </citation>
    <scope>NUCLEOTIDE SEQUENCE [LARGE SCALE GENOMIC DNA]</scope>
    <source>
        <strain evidence="2 5">DSM 23325</strain>
    </source>
</reference>
<dbReference type="RefSeq" id="WP_091199276.1">
    <property type="nucleotide sequence ID" value="NZ_FOKC01000006.1"/>
</dbReference>
<keyword evidence="5" id="KW-1185">Reference proteome</keyword>
<dbReference type="Pfam" id="PF11272">
    <property type="entry name" value="DUF3072"/>
    <property type="match status" value="1"/>
</dbReference>
<dbReference type="STRING" id="748909.SAMN05192575_10632"/>
<evidence type="ECO:0000313" key="3">
    <source>
        <dbReference type="EMBL" id="SFB26188.1"/>
    </source>
</evidence>
<sequence length="82" mass="8797">MTQSNTHSDPADTPETLGGPQGDSTRKDPEEWVTGDEPMTGAQRSYLDTLAREAGEELPGDLTKAQASEHIDRLQGASDRTA</sequence>
<proteinExistence type="predicted"/>
<dbReference type="OrthoDB" id="9811751at2"/>
<reference evidence="3" key="1">
    <citation type="submission" date="2016-10" db="EMBL/GenBank/DDBJ databases">
        <authorList>
            <person name="de Groot N.N."/>
        </authorList>
    </citation>
    <scope>NUCLEOTIDE SEQUENCE [LARGE SCALE GENOMIC DNA]</scope>
    <source>
        <strain evidence="3">CGMCC 1.10697</strain>
    </source>
</reference>
<evidence type="ECO:0000313" key="4">
    <source>
        <dbReference type="Proteomes" id="UP000199113"/>
    </source>
</evidence>
<dbReference type="EMBL" id="FOKC01000006">
    <property type="protein sequence ID" value="SFB26188.1"/>
    <property type="molecule type" value="Genomic_DNA"/>
</dbReference>
<organism evidence="3 4">
    <name type="scientific">Nocardioides alpinus</name>
    <dbReference type="NCBI Taxonomy" id="748909"/>
    <lineage>
        <taxon>Bacteria</taxon>
        <taxon>Bacillati</taxon>
        <taxon>Actinomycetota</taxon>
        <taxon>Actinomycetes</taxon>
        <taxon>Propionibacteriales</taxon>
        <taxon>Nocardioidaceae</taxon>
        <taxon>Nocardioides</taxon>
    </lineage>
</organism>
<evidence type="ECO:0000256" key="1">
    <source>
        <dbReference type="SAM" id="MobiDB-lite"/>
    </source>
</evidence>
<dbReference type="Proteomes" id="UP000233565">
    <property type="component" value="Unassembled WGS sequence"/>
</dbReference>
<protein>
    <submittedName>
        <fullName evidence="2">DUF3072 domain-containing protein</fullName>
    </submittedName>
</protein>
<feature type="region of interest" description="Disordered" evidence="1">
    <location>
        <begin position="1"/>
        <end position="43"/>
    </location>
</feature>